<dbReference type="EMBL" id="GU567984">
    <property type="protein sequence ID" value="ADI22410.1"/>
    <property type="molecule type" value="Genomic_DNA"/>
</dbReference>
<name>E7C4N6_9BACT</name>
<dbReference type="AlphaFoldDB" id="E7C4N6"/>
<reference evidence="5" key="1">
    <citation type="submission" date="2010-01" db="EMBL/GenBank/DDBJ databases">
        <title>Genome fragments of uncultured bacteria from the North Pacific subtropical Gyre.</title>
        <authorList>
            <person name="Pham V.D."/>
            <person name="Delong E.F."/>
        </authorList>
    </citation>
    <scope>NUCLEOTIDE SEQUENCE</scope>
</reference>
<proteinExistence type="predicted"/>
<evidence type="ECO:0000259" key="4">
    <source>
        <dbReference type="Pfam" id="PF00331"/>
    </source>
</evidence>
<keyword evidence="3" id="KW-0624">Polysaccharide degradation</keyword>
<evidence type="ECO:0000256" key="3">
    <source>
        <dbReference type="ARBA" id="ARBA00023326"/>
    </source>
</evidence>
<dbReference type="GO" id="GO:0004553">
    <property type="term" value="F:hydrolase activity, hydrolyzing O-glycosyl compounds"/>
    <property type="evidence" value="ECO:0007669"/>
    <property type="project" value="InterPro"/>
</dbReference>
<organism evidence="5">
    <name type="scientific">uncultured Planctomycetales bacterium HF0500_02G17</name>
    <dbReference type="NCBI Taxonomy" id="723608"/>
    <lineage>
        <taxon>Bacteria</taxon>
        <taxon>Pseudomonadati</taxon>
        <taxon>Planctomycetota</taxon>
        <taxon>Planctomycetia</taxon>
        <taxon>Planctomycetales</taxon>
        <taxon>environmental samples</taxon>
    </lineage>
</organism>
<dbReference type="Gene3D" id="3.20.20.80">
    <property type="entry name" value="Glycosidases"/>
    <property type="match status" value="1"/>
</dbReference>
<protein>
    <recommendedName>
        <fullName evidence="4">GH10 domain-containing protein</fullName>
    </recommendedName>
</protein>
<evidence type="ECO:0000256" key="1">
    <source>
        <dbReference type="ARBA" id="ARBA00022801"/>
    </source>
</evidence>
<dbReference type="GO" id="GO:0000272">
    <property type="term" value="P:polysaccharide catabolic process"/>
    <property type="evidence" value="ECO:0007669"/>
    <property type="project" value="UniProtKB-KW"/>
</dbReference>
<keyword evidence="2" id="KW-0119">Carbohydrate metabolism</keyword>
<dbReference type="InterPro" id="IPR017853">
    <property type="entry name" value="GH"/>
</dbReference>
<dbReference type="SUPFAM" id="SSF51445">
    <property type="entry name" value="(Trans)glycosidases"/>
    <property type="match status" value="1"/>
</dbReference>
<accession>E7C4N6</accession>
<evidence type="ECO:0000256" key="2">
    <source>
        <dbReference type="ARBA" id="ARBA00023277"/>
    </source>
</evidence>
<feature type="domain" description="GH10" evidence="4">
    <location>
        <begin position="264"/>
        <end position="348"/>
    </location>
</feature>
<evidence type="ECO:0000313" key="5">
    <source>
        <dbReference type="EMBL" id="ADI22410.1"/>
    </source>
</evidence>
<dbReference type="InterPro" id="IPR001000">
    <property type="entry name" value="GH10_dom"/>
</dbReference>
<sequence>MFSFVVFHGDTPGPAFGLRNAYMVGPDGIGIGTEVTQGDYGVIWCDPAERASAGLSLQVPLRDIEQLKGGEDGQEPLPKLGDLSLRTCLLPARERPYLLSLELARHRIMFFLNKLEDWALFDLPADDPIMQQFEQARLTFTRALVAEGSGGGSGPSGGHTVEADRLAWRALVLAIDAGEQLAVRDAARDMPPRLDGSGYAEAVEAYVSASGDRPPANVPIIVQNSLGVTLPGRPVIGCSVSPARSSEALQRFVASSCDFVHLPMRWIDMEPQEGAYSFANTDRWIEWAVRKAKLPVFAGPVIDFRTEDAPDWIYIWENDYETLRELVYEHVKSIVTRYRRTVSRWTVASGLHVNSNFRMSYEQILDLTRLCVLLVKKLQPSAKVQIEIDEVWGEHYAVSRQSIPPVLYADTVCQAGIPVDAFALRLSMGMPRRGCAARDLMEISSILDRYASLERPIMVTACGVPSATRRASEGAEFAEPGYWRAPWSDQMQSAWLANVASVVLAKPFVHGMCWADLADAPGAEPGLGLVKDTAAPKPAMERFAGIRRSLAAGQSWITTD</sequence>
<dbReference type="Pfam" id="PF00331">
    <property type="entry name" value="Glyco_hydro_10"/>
    <property type="match status" value="1"/>
</dbReference>
<keyword evidence="1" id="KW-0378">Hydrolase</keyword>